<dbReference type="SUPFAM" id="SSF52151">
    <property type="entry name" value="FabD/lysophospholipase-like"/>
    <property type="match status" value="1"/>
</dbReference>
<reference evidence="2" key="1">
    <citation type="submission" date="2018-05" db="EMBL/GenBank/DDBJ databases">
        <title>Azospirillum thermophila sp. nov., a novel isolated from hot spring.</title>
        <authorList>
            <person name="Zhao Z."/>
        </authorList>
    </citation>
    <scope>NUCLEOTIDE SEQUENCE [LARGE SCALE GENOMIC DNA]</scope>
    <source>
        <strain evidence="2">CFH 70021</strain>
    </source>
</reference>
<dbReference type="EMBL" id="CP029354">
    <property type="protein sequence ID" value="AWK88167.1"/>
    <property type="molecule type" value="Genomic_DNA"/>
</dbReference>
<dbReference type="OrthoDB" id="1488362at2"/>
<sequence>MTETNTAEPVADDDQKTIYLGLAMSGAISAGAYSAGVLDFLVEALSEWEKAKDAEKDLRTEDRTVPRHRVVLAVMTGASAGAITSSIGSLAAGKGARPSGPLDDTSTATHVARGAKPEAGKIPWHVLPELYTAWVDGPAFVKKPGDTTGVPGLLDTGDLTKVTQIGSVRSLLNAEPLMKIGEIALNSLEAVPAARPPYIAGKLSIFLTQTNTRGIPYKIQVQGGAGSSIYGMMNHLDHAHFTIKGLGSADFGSAWAAADASYDYTVTGPSTDPASLWFKDSASGTKPNCERFIKNTLASGAFPVGLSAIDLEHPVAFYDKRAWPLALAPSLFADIRPQWPWSGLTVTAPTGYRFAAVDGGAINNDPFDLARYALMDDPPTPSAADVANVDRIVLMVSPFPEAPGIDGLETDGKPNTALSKVAAKLVSMFVEQSRFRPDLLLRSASNSDADLWRVSPTRYSIVNGKERREDAAIACGLWGGFGGFLDIEFRRHDYELGRRNCQRFLEQWFGLPRSNPHIDPTGAPLPNLMATGIAGQEVRYPIIPLCGTARRPVEARDWPTVSTGDYDAFLDAVMTRANRLLEILVAQLKRSFGSWIGWADPLIDWLLGGRDKIRSLVRDYSFGDLVTRDQILAETQRLVLECCLPTAPTRYIVAKRIARDTPKLSGLVQQISDAIDGLLSLPVEVLAQNICKSLERAHPDCGVLEQTVTSATATPSPVYRTARDILAELRANAATAKAMAKAKDGAKGEADVEVDAAALPPDEDAVTRIADDLVRLGYLAVEEWVNVDGGKPKKASWYSRGTRTKGYRYVDRKDGDTLDI</sequence>
<proteinExistence type="predicted"/>
<organism evidence="1 2">
    <name type="scientific">Azospirillum thermophilum</name>
    <dbReference type="NCBI Taxonomy" id="2202148"/>
    <lineage>
        <taxon>Bacteria</taxon>
        <taxon>Pseudomonadati</taxon>
        <taxon>Pseudomonadota</taxon>
        <taxon>Alphaproteobacteria</taxon>
        <taxon>Rhodospirillales</taxon>
        <taxon>Azospirillaceae</taxon>
        <taxon>Azospirillum</taxon>
    </lineage>
</organism>
<evidence type="ECO:0000313" key="1">
    <source>
        <dbReference type="EMBL" id="AWK88167.1"/>
    </source>
</evidence>
<keyword evidence="2" id="KW-1185">Reference proteome</keyword>
<accession>A0A2S2CV57</accession>
<dbReference type="Proteomes" id="UP000245629">
    <property type="component" value="Chromosome 3"/>
</dbReference>
<evidence type="ECO:0000313" key="2">
    <source>
        <dbReference type="Proteomes" id="UP000245629"/>
    </source>
</evidence>
<name>A0A2S2CV57_9PROT</name>
<evidence type="ECO:0008006" key="3">
    <source>
        <dbReference type="Google" id="ProtNLM"/>
    </source>
</evidence>
<dbReference type="InterPro" id="IPR016035">
    <property type="entry name" value="Acyl_Trfase/lysoPLipase"/>
</dbReference>
<dbReference type="AlphaFoldDB" id="A0A2S2CV57"/>
<gene>
    <name evidence="1" type="ORF">DEW08_18775</name>
</gene>
<protein>
    <recommendedName>
        <fullName evidence="3">PNPLA domain-containing protein</fullName>
    </recommendedName>
</protein>
<dbReference type="KEGG" id="azz:DEW08_18775"/>
<dbReference type="RefSeq" id="WP_109330162.1">
    <property type="nucleotide sequence ID" value="NZ_CP029354.1"/>
</dbReference>